<dbReference type="Pfam" id="PF05544">
    <property type="entry name" value="Pro_racemase"/>
    <property type="match status" value="1"/>
</dbReference>
<protein>
    <recommendedName>
        <fullName evidence="3">Proline racemase</fullName>
    </recommendedName>
</protein>
<evidence type="ECO:0000313" key="2">
    <source>
        <dbReference type="EMBL" id="GAG11627.1"/>
    </source>
</evidence>
<proteinExistence type="inferred from homology"/>
<dbReference type="SUPFAM" id="SSF54506">
    <property type="entry name" value="Diaminopimelate epimerase-like"/>
    <property type="match status" value="1"/>
</dbReference>
<reference evidence="2" key="1">
    <citation type="journal article" date="2014" name="Front. Microbiol.">
        <title>High frequency of phylogenetically diverse reductive dehalogenase-homologous genes in deep subseafloor sedimentary metagenomes.</title>
        <authorList>
            <person name="Kawai M."/>
            <person name="Futagami T."/>
            <person name="Toyoda A."/>
            <person name="Takaki Y."/>
            <person name="Nishi S."/>
            <person name="Hori S."/>
            <person name="Arai W."/>
            <person name="Tsubouchi T."/>
            <person name="Morono Y."/>
            <person name="Uchiyama I."/>
            <person name="Ito T."/>
            <person name="Fujiyama A."/>
            <person name="Inagaki F."/>
            <person name="Takami H."/>
        </authorList>
    </citation>
    <scope>NUCLEOTIDE SEQUENCE</scope>
    <source>
        <strain evidence="2">Expedition CK06-06</strain>
    </source>
</reference>
<dbReference type="PIRSF" id="PIRSF029792">
    <property type="entry name" value="Pro_racemase"/>
    <property type="match status" value="1"/>
</dbReference>
<evidence type="ECO:0000256" key="1">
    <source>
        <dbReference type="ARBA" id="ARBA00007529"/>
    </source>
</evidence>
<dbReference type="Gene3D" id="3.10.310.10">
    <property type="entry name" value="Diaminopimelate Epimerase, Chain A, domain 1"/>
    <property type="match status" value="2"/>
</dbReference>
<organism evidence="2">
    <name type="scientific">marine sediment metagenome</name>
    <dbReference type="NCBI Taxonomy" id="412755"/>
    <lineage>
        <taxon>unclassified sequences</taxon>
        <taxon>metagenomes</taxon>
        <taxon>ecological metagenomes</taxon>
    </lineage>
</organism>
<dbReference type="InterPro" id="IPR008794">
    <property type="entry name" value="Pro_racemase_fam"/>
</dbReference>
<feature type="non-terminal residue" evidence="2">
    <location>
        <position position="269"/>
    </location>
</feature>
<gene>
    <name evidence="2" type="ORF">S01H1_37333</name>
</gene>
<dbReference type="AlphaFoldDB" id="X0VK93"/>
<name>X0VK93_9ZZZZ</name>
<comment type="similarity">
    <text evidence="1">Belongs to the proline racemase family.</text>
</comment>
<dbReference type="EMBL" id="BARS01023448">
    <property type="protein sequence ID" value="GAG11627.1"/>
    <property type="molecule type" value="Genomic_DNA"/>
</dbReference>
<dbReference type="FunFam" id="3.10.310.10:FF:000003">
    <property type="entry name" value="Proline racemase"/>
    <property type="match status" value="1"/>
</dbReference>
<feature type="non-terminal residue" evidence="2">
    <location>
        <position position="1"/>
    </location>
</feature>
<comment type="caution">
    <text evidence="2">The sequence shown here is derived from an EMBL/GenBank/DDBJ whole genome shotgun (WGS) entry which is preliminary data.</text>
</comment>
<evidence type="ECO:0008006" key="3">
    <source>
        <dbReference type="Google" id="ProtNLM"/>
    </source>
</evidence>
<dbReference type="PANTHER" id="PTHR33442">
    <property type="entry name" value="TRANS-3-HYDROXY-L-PROLINE DEHYDRATASE"/>
    <property type="match status" value="1"/>
</dbReference>
<accession>X0VK93</accession>
<dbReference type="PANTHER" id="PTHR33442:SF1">
    <property type="entry name" value="TRANS-3-HYDROXY-L-PROLINE DEHYDRATASE"/>
    <property type="match status" value="1"/>
</dbReference>
<sequence>NVTMDGARFEERTAELAERLRQDMGTIVCVDSHTGGEPTRLVIGGLPHIEGKTISEKSKFFEKNYDHIRTILTAEPRGRQAMHALILCPPSSEKADFGLIITCALGYLDMCGHGLIGAVSTVIEMGIVEAVEPVTELIVETPSGEMWVQAKIVDGKVDGVTFRNQPAFVPYRDVEIEIPEYGAIKVDVAYGGNWFPIVDAQQLGLELSNKNLKNVGEATDSILAAVRAVITPEHPILGRGSIDQMVFSGPSRNPAAHSMNLTASTALGF</sequence>